<evidence type="ECO:0000313" key="1">
    <source>
        <dbReference type="EMBL" id="PIM93080.1"/>
    </source>
</evidence>
<organism evidence="1">
    <name type="scientific">Fusobacterium animalis</name>
    <dbReference type="NCBI Taxonomy" id="76859"/>
    <lineage>
        <taxon>Bacteria</taxon>
        <taxon>Fusobacteriati</taxon>
        <taxon>Fusobacteriota</taxon>
        <taxon>Fusobacteriia</taxon>
        <taxon>Fusobacteriales</taxon>
        <taxon>Fusobacteriaceae</taxon>
        <taxon>Fusobacterium</taxon>
    </lineage>
</organism>
<name>A0A2G9FIW9_9FUSO</name>
<dbReference type="Proteomes" id="UP000230719">
    <property type="component" value="Unassembled WGS sequence"/>
</dbReference>
<dbReference type="AlphaFoldDB" id="A0A2G9FIW9"/>
<evidence type="ECO:0008006" key="2">
    <source>
        <dbReference type="Google" id="ProtNLM"/>
    </source>
</evidence>
<accession>A0A2G9FIW9</accession>
<comment type="caution">
    <text evidence="1">The sequence shown here is derived from an EMBL/GenBank/DDBJ whole genome shotgun (WGS) entry which is preliminary data.</text>
</comment>
<dbReference type="EMBL" id="NPND01000005">
    <property type="protein sequence ID" value="PIM93080.1"/>
    <property type="molecule type" value="Genomic_DNA"/>
</dbReference>
<dbReference type="RefSeq" id="WP_158410099.1">
    <property type="nucleotide sequence ID" value="NZ_CP056023.1"/>
</dbReference>
<reference evidence="1" key="1">
    <citation type="submission" date="2017-08" db="EMBL/GenBank/DDBJ databases">
        <title>Analysis of Fusobacterium persistence and antibiotic response in human colorectal.</title>
        <authorList>
            <person name="Bullman S."/>
        </authorList>
    </citation>
    <scope>NUCLEOTIDE SEQUENCE [LARGE SCALE GENOMIC DNA]</scope>
    <source>
        <strain evidence="1">P2_CP</strain>
    </source>
</reference>
<sequence>MTKDEFKEKFNEVKKMEFWEDTICNYKKISERFIQEFVNLSKSSLNIKFNSNNSLYKYSPADIYSIENFKKSNLFFKFAINFSDSFDSLLEIDKISKDFFNKIFEIKLGVKLEKIVQRDCLVTCFTDTNLNKEMWEGYADFHKGFCQEYDLKELQGEYIEHNFFKNDNYTENICPVIYGEQLFQASKYFPLEYMENILEIRIF</sequence>
<gene>
    <name evidence="1" type="ORF">CI114_02680</name>
</gene>
<proteinExistence type="predicted"/>
<protein>
    <recommendedName>
        <fullName evidence="2">DUF2971 domain-containing protein</fullName>
    </recommendedName>
</protein>